<dbReference type="InterPro" id="IPR036653">
    <property type="entry name" value="CinA-like_C"/>
</dbReference>
<dbReference type="InterPro" id="IPR036425">
    <property type="entry name" value="MoaB/Mog-like_dom_sf"/>
</dbReference>
<dbReference type="Gene3D" id="3.40.980.10">
    <property type="entry name" value="MoaB/Mog-like domain"/>
    <property type="match status" value="1"/>
</dbReference>
<accession>A0ABR9XRD5</accession>
<evidence type="ECO:0000256" key="1">
    <source>
        <dbReference type="HAMAP-Rule" id="MF_00226"/>
    </source>
</evidence>
<organism evidence="3 4">
    <name type="scientific">Prosthecochloris ethylica</name>
    <dbReference type="NCBI Taxonomy" id="2743976"/>
    <lineage>
        <taxon>Bacteria</taxon>
        <taxon>Pseudomonadati</taxon>
        <taxon>Chlorobiota</taxon>
        <taxon>Chlorobiia</taxon>
        <taxon>Chlorobiales</taxon>
        <taxon>Chlorobiaceae</taxon>
        <taxon>Prosthecochloris</taxon>
    </lineage>
</organism>
<dbReference type="RefSeq" id="WP_114607859.1">
    <property type="nucleotide sequence ID" value="NZ_JABVZQ010000005.1"/>
</dbReference>
<sequence length="419" mass="44372">MRAEIISIGDELLTGQKVNTNAAVICAELSGVGIAVERIIVCTDIEEAIIRQFADSLRRSELVLVTGGLGPTKDDRTRNAAAELLGASLVFHEETYRSSAERYRARGVEPSPGLRDNAMVIEGASVIANSRGLAPGMIIPAGSAFDHHYLVLMPGVPSEMEAMMQETVIPWCSGFSDQVIVHSHIMTSGVGETTVERKIAGIEESLPGGTSIAYLPHQAGVSLRVSSVGADRSGVERENRQVVDAICREAAEYIYATREATLEEVVGELLAAEGLTVATAESCTGGLVASRLTDVAGSSQYFQRGYVVYSNEAKQQVLGVGKEQLAAHGAVSEVVAAAMARGCLLESGADIAVSTTGIAGPGGGSSEKPVGMVCLGLARRDADGNVREVTSVFRSHGDRSRNKYRFSEACLRMLWQELT</sequence>
<protein>
    <recommendedName>
        <fullName evidence="1">CinA-like protein</fullName>
    </recommendedName>
</protein>
<evidence type="ECO:0000259" key="2">
    <source>
        <dbReference type="SMART" id="SM00852"/>
    </source>
</evidence>
<dbReference type="InterPro" id="IPR008136">
    <property type="entry name" value="CinA_C"/>
</dbReference>
<feature type="domain" description="MoaB/Mog" evidence="2">
    <location>
        <begin position="4"/>
        <end position="175"/>
    </location>
</feature>
<dbReference type="Pfam" id="PF02464">
    <property type="entry name" value="CinA"/>
    <property type="match status" value="1"/>
</dbReference>
<dbReference type="InterPro" id="IPR001453">
    <property type="entry name" value="MoaB/Mog_dom"/>
</dbReference>
<evidence type="ECO:0000313" key="3">
    <source>
        <dbReference type="EMBL" id="MBF0636370.1"/>
    </source>
</evidence>
<dbReference type="Pfam" id="PF18146">
    <property type="entry name" value="CinA_KH"/>
    <property type="match status" value="1"/>
</dbReference>
<dbReference type="NCBIfam" id="TIGR00199">
    <property type="entry name" value="PncC_domain"/>
    <property type="match status" value="1"/>
</dbReference>
<dbReference type="Pfam" id="PF00994">
    <property type="entry name" value="MoCF_biosynth"/>
    <property type="match status" value="1"/>
</dbReference>
<dbReference type="SUPFAM" id="SSF142433">
    <property type="entry name" value="CinA-like"/>
    <property type="match status" value="1"/>
</dbReference>
<dbReference type="SUPFAM" id="SSF53218">
    <property type="entry name" value="Molybdenum cofactor biosynthesis proteins"/>
    <property type="match status" value="1"/>
</dbReference>
<dbReference type="EMBL" id="JADGII010000005">
    <property type="protein sequence ID" value="MBF0636370.1"/>
    <property type="molecule type" value="Genomic_DNA"/>
</dbReference>
<dbReference type="Proteomes" id="UP000619838">
    <property type="component" value="Unassembled WGS sequence"/>
</dbReference>
<dbReference type="PANTHER" id="PTHR13939">
    <property type="entry name" value="NICOTINAMIDE-NUCLEOTIDE AMIDOHYDROLASE PNCC"/>
    <property type="match status" value="1"/>
</dbReference>
<evidence type="ECO:0000313" key="4">
    <source>
        <dbReference type="Proteomes" id="UP000619838"/>
    </source>
</evidence>
<dbReference type="CDD" id="cd00885">
    <property type="entry name" value="cinA"/>
    <property type="match status" value="1"/>
</dbReference>
<reference evidence="3 4" key="1">
    <citation type="journal article" date="2020" name="Microorganisms">
        <title>Simultaneous Genome Sequencing of Prosthecochloris ethylica and Desulfuromonas acetoxidans within a Syntrophic Mixture Reveals Unique Pili and Protein Interactions.</title>
        <authorList>
            <person name="Kyndt J.A."/>
            <person name="Van Beeumen J.J."/>
            <person name="Meyer T.E."/>
        </authorList>
    </citation>
    <scope>NUCLEOTIDE SEQUENCE [LARGE SCALE GENOMIC DNA]</scope>
    <source>
        <strain evidence="3 4">N3</strain>
    </source>
</reference>
<comment type="similarity">
    <text evidence="1">Belongs to the CinA family.</text>
</comment>
<proteinExistence type="inferred from homology"/>
<dbReference type="PANTHER" id="PTHR13939:SF0">
    <property type="entry name" value="NMN AMIDOHYDROLASE-LIKE PROTEIN YFAY"/>
    <property type="match status" value="1"/>
</dbReference>
<dbReference type="SMART" id="SM00852">
    <property type="entry name" value="MoCF_biosynth"/>
    <property type="match status" value="1"/>
</dbReference>
<name>A0ABR9XRD5_9CHLB</name>
<dbReference type="InterPro" id="IPR041424">
    <property type="entry name" value="CinA_KH"/>
</dbReference>
<dbReference type="NCBIfam" id="TIGR00200">
    <property type="entry name" value="cinA_nterm"/>
    <property type="match status" value="1"/>
</dbReference>
<comment type="caution">
    <text evidence="3">The sequence shown here is derived from an EMBL/GenBank/DDBJ whole genome shotgun (WGS) entry which is preliminary data.</text>
</comment>
<dbReference type="PIRSF" id="PIRSF006728">
    <property type="entry name" value="CinA"/>
    <property type="match status" value="1"/>
</dbReference>
<dbReference type="InterPro" id="IPR008135">
    <property type="entry name" value="Competence-induced_CinA"/>
</dbReference>
<dbReference type="HAMAP" id="MF_00226_B">
    <property type="entry name" value="CinA_B"/>
    <property type="match status" value="1"/>
</dbReference>
<gene>
    <name evidence="3" type="ORF">INT08_04155</name>
</gene>
<dbReference type="Gene3D" id="3.90.950.20">
    <property type="entry name" value="CinA-like"/>
    <property type="match status" value="1"/>
</dbReference>
<keyword evidence="4" id="KW-1185">Reference proteome</keyword>
<dbReference type="InterPro" id="IPR050101">
    <property type="entry name" value="CinA"/>
</dbReference>